<dbReference type="SUPFAM" id="SSF111369">
    <property type="entry name" value="HlyD-like secretion proteins"/>
    <property type="match status" value="1"/>
</dbReference>
<dbReference type="KEGG" id="plut:EI981_01770"/>
<dbReference type="PANTHER" id="PTHR30469">
    <property type="entry name" value="MULTIDRUG RESISTANCE PROTEIN MDTA"/>
    <property type="match status" value="1"/>
</dbReference>
<feature type="domain" description="YknX-like C-terminal permuted SH3-like" evidence="4">
    <location>
        <begin position="287"/>
        <end position="352"/>
    </location>
</feature>
<dbReference type="GO" id="GO:1990281">
    <property type="term" value="C:efflux pump complex"/>
    <property type="evidence" value="ECO:0007669"/>
    <property type="project" value="TreeGrafter"/>
</dbReference>
<feature type="transmembrane region" description="Helical" evidence="2">
    <location>
        <begin position="6"/>
        <end position="24"/>
    </location>
</feature>
<feature type="domain" description="YknX-like beta-barrel" evidence="5">
    <location>
        <begin position="200"/>
        <end position="276"/>
    </location>
</feature>
<evidence type="ECO:0000259" key="5">
    <source>
        <dbReference type="Pfam" id="PF25990"/>
    </source>
</evidence>
<dbReference type="Pfam" id="PF25989">
    <property type="entry name" value="YknX_C"/>
    <property type="match status" value="1"/>
</dbReference>
<comment type="similarity">
    <text evidence="1">Belongs to the membrane fusion protein (MFP) (TC 8.A.1) family.</text>
</comment>
<proteinExistence type="inferred from homology"/>
<keyword evidence="2" id="KW-1133">Transmembrane helix</keyword>
<dbReference type="Proteomes" id="UP000270678">
    <property type="component" value="Chromosome"/>
</dbReference>
<dbReference type="Gene3D" id="1.10.287.470">
    <property type="entry name" value="Helix hairpin bin"/>
    <property type="match status" value="1"/>
</dbReference>
<evidence type="ECO:0000259" key="3">
    <source>
        <dbReference type="Pfam" id="PF00364"/>
    </source>
</evidence>
<evidence type="ECO:0000313" key="6">
    <source>
        <dbReference type="EMBL" id="AZS13319.1"/>
    </source>
</evidence>
<dbReference type="GO" id="GO:0015562">
    <property type="term" value="F:efflux transmembrane transporter activity"/>
    <property type="evidence" value="ECO:0007669"/>
    <property type="project" value="TreeGrafter"/>
</dbReference>
<dbReference type="Gene3D" id="2.40.30.170">
    <property type="match status" value="1"/>
</dbReference>
<name>A0A3S9USM3_9BACL</name>
<keyword evidence="7" id="KW-1185">Reference proteome</keyword>
<evidence type="ECO:0000259" key="4">
    <source>
        <dbReference type="Pfam" id="PF25989"/>
    </source>
</evidence>
<accession>A0A3S9USM3</accession>
<dbReference type="InterPro" id="IPR006143">
    <property type="entry name" value="RND_pump_MFP"/>
</dbReference>
<dbReference type="Gene3D" id="2.40.420.20">
    <property type="match status" value="1"/>
</dbReference>
<protein>
    <submittedName>
        <fullName evidence="6">Efflux RND transporter periplasmic adaptor subunit</fullName>
    </submittedName>
</protein>
<dbReference type="RefSeq" id="WP_126994877.1">
    <property type="nucleotide sequence ID" value="NZ_CP034346.1"/>
</dbReference>
<dbReference type="NCBIfam" id="TIGR01730">
    <property type="entry name" value="RND_mfp"/>
    <property type="match status" value="1"/>
</dbReference>
<dbReference type="AlphaFoldDB" id="A0A3S9USM3"/>
<dbReference type="OrthoDB" id="2380376at2"/>
<dbReference type="Pfam" id="PF25990">
    <property type="entry name" value="Beta-barrel_YknX"/>
    <property type="match status" value="1"/>
</dbReference>
<dbReference type="EMBL" id="CP034346">
    <property type="protein sequence ID" value="AZS13319.1"/>
    <property type="molecule type" value="Genomic_DNA"/>
</dbReference>
<dbReference type="InterPro" id="IPR058636">
    <property type="entry name" value="Beta-barrel_YknX"/>
</dbReference>
<dbReference type="Pfam" id="PF00364">
    <property type="entry name" value="Biotin_lipoyl"/>
    <property type="match status" value="1"/>
</dbReference>
<dbReference type="InterPro" id="IPR058637">
    <property type="entry name" value="YknX-like_C"/>
</dbReference>
<feature type="domain" description="Lipoyl-binding" evidence="3">
    <location>
        <begin position="58"/>
        <end position="89"/>
    </location>
</feature>
<evidence type="ECO:0000256" key="1">
    <source>
        <dbReference type="ARBA" id="ARBA00009477"/>
    </source>
</evidence>
<organism evidence="6 7">
    <name type="scientific">Paenibacillus lutimineralis</name>
    <dbReference type="NCBI Taxonomy" id="2707005"/>
    <lineage>
        <taxon>Bacteria</taxon>
        <taxon>Bacillati</taxon>
        <taxon>Bacillota</taxon>
        <taxon>Bacilli</taxon>
        <taxon>Bacillales</taxon>
        <taxon>Paenibacillaceae</taxon>
        <taxon>Paenibacillus</taxon>
    </lineage>
</organism>
<evidence type="ECO:0000313" key="7">
    <source>
        <dbReference type="Proteomes" id="UP000270678"/>
    </source>
</evidence>
<reference evidence="7" key="1">
    <citation type="submission" date="2018-12" db="EMBL/GenBank/DDBJ databases">
        <title>Complete genome sequence of Paenibacillus sp. MBLB1234.</title>
        <authorList>
            <person name="Nam Y.-D."/>
            <person name="Kang J."/>
            <person name="Chung W.-H."/>
            <person name="Park Y.S."/>
        </authorList>
    </citation>
    <scope>NUCLEOTIDE SEQUENCE [LARGE SCALE GENOMIC DNA]</scope>
    <source>
        <strain evidence="7">MBLB1234</strain>
    </source>
</reference>
<gene>
    <name evidence="6" type="ORF">EI981_01770</name>
</gene>
<sequence>MLKKKWVWGVVLGLVLVVLVLANLRGLNRTESVKVAEVTEGHIVEQIYTNGRLEPIKSVEIFSPVGGVVQALKVKEGDTVTEGQPLLTLKIDAVKEQLEKEKISLQLTEAERLAAKKQHFDKFKQQVAEDSDQTVEELDLTSYDLRIRSSQLTISSLEKQMNNSTVYASAGGIVTLVSVKEGQLMPEGSQLVTLADLSSFKVKANLTELDSGKVAMGMKAVVTGESISGTYHGDVTYLSPTAVLNDKTSKDASVEMEVTLTDKAAELRPGYNVAIEMEIPDKTRVLVPIEAVKYEGEEVYVFKIEGDKAVKSIVKIGKEGDEQVEITTGVSKGDRVVVGGADQLRDGDKVKVE</sequence>
<dbReference type="InterPro" id="IPR000089">
    <property type="entry name" value="Biotin_lipoyl"/>
</dbReference>
<keyword evidence="2" id="KW-0472">Membrane</keyword>
<keyword evidence="2" id="KW-0812">Transmembrane</keyword>
<evidence type="ECO:0000256" key="2">
    <source>
        <dbReference type="SAM" id="Phobius"/>
    </source>
</evidence>
<dbReference type="Gene3D" id="2.40.50.100">
    <property type="match status" value="1"/>
</dbReference>